<evidence type="ECO:0000313" key="1">
    <source>
        <dbReference type="EMBL" id="KAH9426453.1"/>
    </source>
</evidence>
<sequence length="60" mass="6741">MDNLVSTLNVTPPFQIEVVGRPWLGISARCIKNNDKNKYQCDDLSPTLMQARNPKTLVPV</sequence>
<proteinExistence type="predicted"/>
<evidence type="ECO:0000313" key="2">
    <source>
        <dbReference type="Proteomes" id="UP000887458"/>
    </source>
</evidence>
<dbReference type="EMBL" id="NJHN03000010">
    <property type="protein sequence ID" value="KAH9426453.1"/>
    <property type="molecule type" value="Genomic_DNA"/>
</dbReference>
<protein>
    <submittedName>
        <fullName evidence="1">Uncharacterized protein</fullName>
    </submittedName>
</protein>
<gene>
    <name evidence="1" type="ORF">DERP_011022</name>
</gene>
<organism evidence="1 2">
    <name type="scientific">Dermatophagoides pteronyssinus</name>
    <name type="common">European house dust mite</name>
    <dbReference type="NCBI Taxonomy" id="6956"/>
    <lineage>
        <taxon>Eukaryota</taxon>
        <taxon>Metazoa</taxon>
        <taxon>Ecdysozoa</taxon>
        <taxon>Arthropoda</taxon>
        <taxon>Chelicerata</taxon>
        <taxon>Arachnida</taxon>
        <taxon>Acari</taxon>
        <taxon>Acariformes</taxon>
        <taxon>Sarcoptiformes</taxon>
        <taxon>Astigmata</taxon>
        <taxon>Psoroptidia</taxon>
        <taxon>Analgoidea</taxon>
        <taxon>Pyroglyphidae</taxon>
        <taxon>Dermatophagoidinae</taxon>
        <taxon>Dermatophagoides</taxon>
    </lineage>
</organism>
<reference evidence="1 2" key="1">
    <citation type="journal article" date="2018" name="J. Allergy Clin. Immunol.">
        <title>High-quality assembly of Dermatophagoides pteronyssinus genome and transcriptome reveals a wide range of novel allergens.</title>
        <authorList>
            <person name="Liu X.Y."/>
            <person name="Yang K.Y."/>
            <person name="Wang M.Q."/>
            <person name="Kwok J.S."/>
            <person name="Zeng X."/>
            <person name="Yang Z."/>
            <person name="Xiao X.J."/>
            <person name="Lau C.P."/>
            <person name="Li Y."/>
            <person name="Huang Z.M."/>
            <person name="Ba J.G."/>
            <person name="Yim A.K."/>
            <person name="Ouyang C.Y."/>
            <person name="Ngai S.M."/>
            <person name="Chan T.F."/>
            <person name="Leung E.L."/>
            <person name="Liu L."/>
            <person name="Liu Z.G."/>
            <person name="Tsui S.K."/>
        </authorList>
    </citation>
    <scope>NUCLEOTIDE SEQUENCE [LARGE SCALE GENOMIC DNA]</scope>
    <source>
        <strain evidence="1">Derp</strain>
    </source>
</reference>
<keyword evidence="2" id="KW-1185">Reference proteome</keyword>
<comment type="caution">
    <text evidence="1">The sequence shown here is derived from an EMBL/GenBank/DDBJ whole genome shotgun (WGS) entry which is preliminary data.</text>
</comment>
<accession>A0ABQ8JVL6</accession>
<dbReference type="Proteomes" id="UP000887458">
    <property type="component" value="Unassembled WGS sequence"/>
</dbReference>
<name>A0ABQ8JVL6_DERPT</name>
<reference evidence="1 2" key="2">
    <citation type="journal article" date="2022" name="Mol. Biol. Evol.">
        <title>Comparative Genomics Reveals Insights into the Divergent Evolution of Astigmatic Mites and Household Pest Adaptations.</title>
        <authorList>
            <person name="Xiong Q."/>
            <person name="Wan A.T."/>
            <person name="Liu X."/>
            <person name="Fung C.S."/>
            <person name="Xiao X."/>
            <person name="Malainual N."/>
            <person name="Hou J."/>
            <person name="Wang L."/>
            <person name="Wang M."/>
            <person name="Yang K.Y."/>
            <person name="Cui Y."/>
            <person name="Leung E.L."/>
            <person name="Nong W."/>
            <person name="Shin S.K."/>
            <person name="Au S.W."/>
            <person name="Jeong K.Y."/>
            <person name="Chew F.T."/>
            <person name="Hui J.H."/>
            <person name="Leung T.F."/>
            <person name="Tungtrongchitr A."/>
            <person name="Zhong N."/>
            <person name="Liu Z."/>
            <person name="Tsui S.K."/>
        </authorList>
    </citation>
    <scope>NUCLEOTIDE SEQUENCE [LARGE SCALE GENOMIC DNA]</scope>
    <source>
        <strain evidence="1">Derp</strain>
    </source>
</reference>